<dbReference type="InParanoid" id="C5KZ68"/>
<gene>
    <name evidence="1" type="ORF">Pmar_PMAR018220</name>
</gene>
<keyword evidence="2" id="KW-1185">Reference proteome</keyword>
<dbReference type="AlphaFoldDB" id="C5KZ68"/>
<evidence type="ECO:0000313" key="2">
    <source>
        <dbReference type="Proteomes" id="UP000007800"/>
    </source>
</evidence>
<accession>C5KZ68</accession>
<protein>
    <submittedName>
        <fullName evidence="1">Uncharacterized protein</fullName>
    </submittedName>
</protein>
<evidence type="ECO:0000313" key="1">
    <source>
        <dbReference type="EMBL" id="EER10218.1"/>
    </source>
</evidence>
<proteinExistence type="predicted"/>
<feature type="non-terminal residue" evidence="1">
    <location>
        <position position="57"/>
    </location>
</feature>
<dbReference type="EMBL" id="GG677709">
    <property type="protein sequence ID" value="EER10218.1"/>
    <property type="molecule type" value="Genomic_DNA"/>
</dbReference>
<organism evidence="2">
    <name type="scientific">Perkinsus marinus (strain ATCC 50983 / TXsc)</name>
    <dbReference type="NCBI Taxonomy" id="423536"/>
    <lineage>
        <taxon>Eukaryota</taxon>
        <taxon>Sar</taxon>
        <taxon>Alveolata</taxon>
        <taxon>Perkinsozoa</taxon>
        <taxon>Perkinsea</taxon>
        <taxon>Perkinsida</taxon>
        <taxon>Perkinsidae</taxon>
        <taxon>Perkinsus</taxon>
    </lineage>
</organism>
<dbReference type="GeneID" id="9038781"/>
<dbReference type="Proteomes" id="UP000007800">
    <property type="component" value="Unassembled WGS sequence"/>
</dbReference>
<dbReference type="RefSeq" id="XP_002778423.1">
    <property type="nucleotide sequence ID" value="XM_002778377.1"/>
</dbReference>
<sequence>GPYRVRADSEQSRDVYACDLARPTVLIPRLTIEAYEGRVRALADTRAVLRDCSAMIS</sequence>
<name>C5KZ68_PERM5</name>
<reference evidence="1 2" key="1">
    <citation type="submission" date="2008-07" db="EMBL/GenBank/DDBJ databases">
        <authorList>
            <person name="El-Sayed N."/>
            <person name="Caler E."/>
            <person name="Inman J."/>
            <person name="Amedeo P."/>
            <person name="Hass B."/>
            <person name="Wortman J."/>
        </authorList>
    </citation>
    <scope>NUCLEOTIDE SEQUENCE [LARGE SCALE GENOMIC DNA]</scope>
    <source>
        <strain evidence="2">ATCC 50983 / TXsc</strain>
    </source>
</reference>
<feature type="non-terminal residue" evidence="1">
    <location>
        <position position="1"/>
    </location>
</feature>
<dbReference type="OrthoDB" id="10396713at2759"/>